<dbReference type="PROSITE" id="PS00095">
    <property type="entry name" value="C5_MTASE_2"/>
    <property type="match status" value="1"/>
</dbReference>
<dbReference type="NCBIfam" id="TIGR00675">
    <property type="entry name" value="dcm"/>
    <property type="match status" value="1"/>
</dbReference>
<dbReference type="GeneID" id="28801687"/>
<evidence type="ECO:0000256" key="3">
    <source>
        <dbReference type="ARBA" id="ARBA00022691"/>
    </source>
</evidence>
<organism evidence="6 7">
    <name type="scientific">Bacillus phage Eldridge</name>
    <dbReference type="NCBI Taxonomy" id="1776293"/>
    <lineage>
        <taxon>Viruses</taxon>
        <taxon>Duplodnaviria</taxon>
        <taxon>Heunggongvirae</taxon>
        <taxon>Uroviricota</taxon>
        <taxon>Caudoviricetes</taxon>
        <taxon>Herelleviridae</taxon>
        <taxon>Bastillevirinae</taxon>
        <taxon>Eldridgevirus</taxon>
        <taxon>Eldridgevirus eldridge</taxon>
    </lineage>
</organism>
<dbReference type="RefSeq" id="YP_009274732.1">
    <property type="nucleotide sequence ID" value="NC_030920.1"/>
</dbReference>
<dbReference type="PRINTS" id="PR00105">
    <property type="entry name" value="C5METTRFRASE"/>
</dbReference>
<evidence type="ECO:0000256" key="5">
    <source>
        <dbReference type="RuleBase" id="RU000416"/>
    </source>
</evidence>
<keyword evidence="2 4" id="KW-0808">Transferase</keyword>
<proteinExistence type="inferred from homology"/>
<dbReference type="InterPro" id="IPR050750">
    <property type="entry name" value="C5-MTase"/>
</dbReference>
<dbReference type="InterPro" id="IPR029063">
    <property type="entry name" value="SAM-dependent_MTases_sf"/>
</dbReference>
<keyword evidence="3 4" id="KW-0949">S-adenosyl-L-methionine</keyword>
<dbReference type="InterPro" id="IPR031303">
    <property type="entry name" value="C5_meth_CS"/>
</dbReference>
<name>A0A120HUM8_9CAUD</name>
<dbReference type="PANTHER" id="PTHR46098">
    <property type="entry name" value="TRNA (CYTOSINE(38)-C(5))-METHYLTRANSFERASE"/>
    <property type="match status" value="1"/>
</dbReference>
<evidence type="ECO:0000256" key="2">
    <source>
        <dbReference type="ARBA" id="ARBA00022679"/>
    </source>
</evidence>
<sequence length="406" mass="45993">MRNINMLGMLDMKGNETIRRVYGVDGIAPTLTTSQGGHRQPKILVSGSESMELLETNDFFCGAGGLGIGFKQAGFKIAGAWDYDKFAIEAYKHNVGDHAKQADITEMTWRDVTRADMWTFGFPCVTFSVAGLKMGMIFECTKCGYEETFEGELIIDGKTGCTKCGSYSKPKDPRGLLFFEVMRLLKETEMNNPDNMPKMIMAENVKGVRPYLDVIEGEYKKRGYKMYAVLYNSKFWGVPQNRERYFIMGVHESIDKEFIFPEQQELYVPRLSSILETDVDSKYYISDEKAARVIEEAKQKVEVGKAHACLTPDRPKRQNGPRAKANEMEMFTLTAQDRHGVITTSEEGGYSVRKLTPREYARLQGFPEDFEIVVSDSQAYKQFGNAVTVTVSRSLAERVKMFLQSL</sequence>
<dbReference type="PANTHER" id="PTHR46098:SF1">
    <property type="entry name" value="TRNA (CYTOSINE(38)-C(5))-METHYLTRANSFERASE"/>
    <property type="match status" value="1"/>
</dbReference>
<feature type="active site" evidence="4">
    <location>
        <position position="124"/>
    </location>
</feature>
<dbReference type="Gene3D" id="3.40.50.150">
    <property type="entry name" value="Vaccinia Virus protein VP39"/>
    <property type="match status" value="1"/>
</dbReference>
<dbReference type="KEGG" id="vg:28801687"/>
<keyword evidence="1 4" id="KW-0489">Methyltransferase</keyword>
<evidence type="ECO:0000313" key="6">
    <source>
        <dbReference type="EMBL" id="AMB18608.1"/>
    </source>
</evidence>
<dbReference type="GO" id="GO:0008168">
    <property type="term" value="F:methyltransferase activity"/>
    <property type="evidence" value="ECO:0007669"/>
    <property type="project" value="UniProtKB-KW"/>
</dbReference>
<dbReference type="InterPro" id="IPR001525">
    <property type="entry name" value="C5_MeTfrase"/>
</dbReference>
<evidence type="ECO:0000256" key="4">
    <source>
        <dbReference type="PROSITE-ProRule" id="PRU01016"/>
    </source>
</evidence>
<dbReference type="SUPFAM" id="SSF53335">
    <property type="entry name" value="S-adenosyl-L-methionine-dependent methyltransferases"/>
    <property type="match status" value="1"/>
</dbReference>
<dbReference type="Pfam" id="PF00145">
    <property type="entry name" value="DNA_methylase"/>
    <property type="match status" value="2"/>
</dbReference>
<dbReference type="PROSITE" id="PS51679">
    <property type="entry name" value="SAM_MT_C5"/>
    <property type="match status" value="1"/>
</dbReference>
<comment type="similarity">
    <text evidence="4 5">Belongs to the class I-like SAM-binding methyltransferase superfamily. C5-methyltransferase family.</text>
</comment>
<dbReference type="OrthoDB" id="8328at10239"/>
<dbReference type="GO" id="GO:0032259">
    <property type="term" value="P:methylation"/>
    <property type="evidence" value="ECO:0007669"/>
    <property type="project" value="UniProtKB-KW"/>
</dbReference>
<evidence type="ECO:0000256" key="1">
    <source>
        <dbReference type="ARBA" id="ARBA00022603"/>
    </source>
</evidence>
<reference evidence="6 7" key="1">
    <citation type="journal article" date="2016" name="Genome Announc.">
        <title>Complete Genome Sequence of Bacillus megaterium Bacteriophage Eldridge.</title>
        <authorList>
            <person name="Reveille A.M."/>
            <person name="Eldridge K.A."/>
            <person name="Temple L.M."/>
        </authorList>
    </citation>
    <scope>NUCLEOTIDE SEQUENCE [LARGE SCALE GENOMIC DNA]</scope>
</reference>
<keyword evidence="7" id="KW-1185">Reference proteome</keyword>
<gene>
    <name evidence="6" type="ORF">Eldridge_025</name>
</gene>
<protein>
    <submittedName>
        <fullName evidence="6">DNA methyltransferase</fullName>
    </submittedName>
</protein>
<accession>A0A120HUM8</accession>
<dbReference type="Proteomes" id="UP000204502">
    <property type="component" value="Segment"/>
</dbReference>
<evidence type="ECO:0000313" key="7">
    <source>
        <dbReference type="Proteomes" id="UP000204502"/>
    </source>
</evidence>
<dbReference type="Gene3D" id="3.90.120.10">
    <property type="entry name" value="DNA Methylase, subunit A, domain 2"/>
    <property type="match status" value="1"/>
</dbReference>
<dbReference type="EMBL" id="KU253712">
    <property type="protein sequence ID" value="AMB18608.1"/>
    <property type="molecule type" value="Genomic_DNA"/>
</dbReference>